<dbReference type="Proteomes" id="UP001597048">
    <property type="component" value="Unassembled WGS sequence"/>
</dbReference>
<reference evidence="3" key="1">
    <citation type="journal article" date="2019" name="Int. J. Syst. Evol. Microbiol.">
        <title>The Global Catalogue of Microorganisms (GCM) 10K type strain sequencing project: providing services to taxonomists for standard genome sequencing and annotation.</title>
        <authorList>
            <consortium name="The Broad Institute Genomics Platform"/>
            <consortium name="The Broad Institute Genome Sequencing Center for Infectious Disease"/>
            <person name="Wu L."/>
            <person name="Ma J."/>
        </authorList>
    </citation>
    <scope>NUCLEOTIDE SEQUENCE [LARGE SCALE GENOMIC DNA]</scope>
    <source>
        <strain evidence="3">CCUG 60525</strain>
    </source>
</reference>
<accession>A0ABW3KL93</accession>
<dbReference type="InterPro" id="IPR052179">
    <property type="entry name" value="DD-CPase-like"/>
</dbReference>
<dbReference type="CDD" id="cd14847">
    <property type="entry name" value="DD-carboxypeptidase_like"/>
    <property type="match status" value="1"/>
</dbReference>
<keyword evidence="3" id="KW-1185">Reference proteome</keyword>
<dbReference type="Gene3D" id="3.30.1380.10">
    <property type="match status" value="1"/>
</dbReference>
<evidence type="ECO:0000313" key="2">
    <source>
        <dbReference type="EMBL" id="MFD1009098.1"/>
    </source>
</evidence>
<evidence type="ECO:0000259" key="1">
    <source>
        <dbReference type="Pfam" id="PF02557"/>
    </source>
</evidence>
<dbReference type="InterPro" id="IPR009045">
    <property type="entry name" value="Zn_M74/Hedgehog-like"/>
</dbReference>
<sequence>MNPLCLLGLNDSHLVALNEPGHRLQAEARDAFMAMQASAAEAGFQLMPASSFRSFDRQLAIWNGKFEGSRPLLDANSQPLDAQALSEPERINAILHWSALPGTSRHHWGTDVDVYDPSLLPEGTKLKLEPWEYEDGGYFYPLSLWLTANMERFGFFLPFAQQSSGVAIHSGVAIEPWHLSYRPLSADCASQLTLPLIADTLKMQQIAGKTHILKQLDNIFVRFISHSNED</sequence>
<dbReference type="EMBL" id="JBHTJS010000050">
    <property type="protein sequence ID" value="MFD1009098.1"/>
    <property type="molecule type" value="Genomic_DNA"/>
</dbReference>
<dbReference type="SUPFAM" id="SSF55166">
    <property type="entry name" value="Hedgehog/DD-peptidase"/>
    <property type="match status" value="1"/>
</dbReference>
<gene>
    <name evidence="2" type="ORF">ACFQ1C_13175</name>
</gene>
<proteinExistence type="predicted"/>
<dbReference type="RefSeq" id="WP_379559083.1">
    <property type="nucleotide sequence ID" value="NZ_JBHTJS010000050.1"/>
</dbReference>
<protein>
    <submittedName>
        <fullName evidence="2">M15 family metallopeptidase</fullName>
    </submittedName>
</protein>
<organism evidence="2 3">
    <name type="scientific">Oceanisphaera ostreae</name>
    <dbReference type="NCBI Taxonomy" id="914151"/>
    <lineage>
        <taxon>Bacteria</taxon>
        <taxon>Pseudomonadati</taxon>
        <taxon>Pseudomonadota</taxon>
        <taxon>Gammaproteobacteria</taxon>
        <taxon>Aeromonadales</taxon>
        <taxon>Aeromonadaceae</taxon>
        <taxon>Oceanisphaera</taxon>
    </lineage>
</organism>
<evidence type="ECO:0000313" key="3">
    <source>
        <dbReference type="Proteomes" id="UP001597048"/>
    </source>
</evidence>
<feature type="domain" description="D-alanyl-D-alanine carboxypeptidase-like core" evidence="1">
    <location>
        <begin position="22"/>
        <end position="183"/>
    </location>
</feature>
<comment type="caution">
    <text evidence="2">The sequence shown here is derived from an EMBL/GenBank/DDBJ whole genome shotgun (WGS) entry which is preliminary data.</text>
</comment>
<dbReference type="InterPro" id="IPR003709">
    <property type="entry name" value="VanY-like_core_dom"/>
</dbReference>
<dbReference type="PANTHER" id="PTHR34385">
    <property type="entry name" value="D-ALANYL-D-ALANINE CARBOXYPEPTIDASE"/>
    <property type="match status" value="1"/>
</dbReference>
<name>A0ABW3KL93_9GAMM</name>
<dbReference type="Pfam" id="PF02557">
    <property type="entry name" value="VanY"/>
    <property type="match status" value="1"/>
</dbReference>
<dbReference type="PANTHER" id="PTHR34385:SF1">
    <property type="entry name" value="PEPTIDOGLYCAN L-ALANYL-D-GLUTAMATE ENDOPEPTIDASE CWLK"/>
    <property type="match status" value="1"/>
</dbReference>